<keyword evidence="2 4" id="KW-0238">DNA-binding</keyword>
<keyword evidence="1" id="KW-0805">Transcription regulation</keyword>
<evidence type="ECO:0000256" key="5">
    <source>
        <dbReference type="SAM" id="MobiDB-lite"/>
    </source>
</evidence>
<evidence type="ECO:0000256" key="3">
    <source>
        <dbReference type="ARBA" id="ARBA00023163"/>
    </source>
</evidence>
<protein>
    <submittedName>
        <fullName evidence="7">TetR family transcriptional regulator</fullName>
    </submittedName>
</protein>
<dbReference type="SUPFAM" id="SSF48498">
    <property type="entry name" value="Tetracyclin repressor-like, C-terminal domain"/>
    <property type="match status" value="1"/>
</dbReference>
<dbReference type="Proteomes" id="UP001196843">
    <property type="component" value="Unassembled WGS sequence"/>
</dbReference>
<dbReference type="InterPro" id="IPR036271">
    <property type="entry name" value="Tet_transcr_reg_TetR-rel_C_sf"/>
</dbReference>
<dbReference type="EMBL" id="JAEUAW010000012">
    <property type="protein sequence ID" value="MBW9094924.1"/>
    <property type="molecule type" value="Genomic_DNA"/>
</dbReference>
<dbReference type="Pfam" id="PF00440">
    <property type="entry name" value="TetR_N"/>
    <property type="match status" value="1"/>
</dbReference>
<dbReference type="Gene3D" id="1.10.357.10">
    <property type="entry name" value="Tetracycline Repressor, domain 2"/>
    <property type="match status" value="1"/>
</dbReference>
<evidence type="ECO:0000256" key="1">
    <source>
        <dbReference type="ARBA" id="ARBA00023015"/>
    </source>
</evidence>
<dbReference type="RefSeq" id="WP_220301633.1">
    <property type="nucleotide sequence ID" value="NZ_JAEUAW010000012.1"/>
</dbReference>
<dbReference type="PANTHER" id="PTHR30055:SF234">
    <property type="entry name" value="HTH-TYPE TRANSCRIPTIONAL REGULATOR BETI"/>
    <property type="match status" value="1"/>
</dbReference>
<dbReference type="InterPro" id="IPR009057">
    <property type="entry name" value="Homeodomain-like_sf"/>
</dbReference>
<gene>
    <name evidence="7" type="ORF">JNB62_14620</name>
</gene>
<organism evidence="7 8">
    <name type="scientific">Microbacterium jejuense</name>
    <dbReference type="NCBI Taxonomy" id="1263637"/>
    <lineage>
        <taxon>Bacteria</taxon>
        <taxon>Bacillati</taxon>
        <taxon>Actinomycetota</taxon>
        <taxon>Actinomycetes</taxon>
        <taxon>Micrococcales</taxon>
        <taxon>Microbacteriaceae</taxon>
        <taxon>Microbacterium</taxon>
    </lineage>
</organism>
<feature type="domain" description="HTH tetR-type" evidence="6">
    <location>
        <begin position="26"/>
        <end position="84"/>
    </location>
</feature>
<proteinExistence type="predicted"/>
<accession>A0ABS7HPN2</accession>
<dbReference type="PROSITE" id="PS50977">
    <property type="entry name" value="HTH_TETR_2"/>
    <property type="match status" value="1"/>
</dbReference>
<dbReference type="PANTHER" id="PTHR30055">
    <property type="entry name" value="HTH-TYPE TRANSCRIPTIONAL REGULATOR RUTR"/>
    <property type="match status" value="1"/>
</dbReference>
<evidence type="ECO:0000256" key="2">
    <source>
        <dbReference type="ARBA" id="ARBA00023125"/>
    </source>
</evidence>
<evidence type="ECO:0000259" key="6">
    <source>
        <dbReference type="PROSITE" id="PS50977"/>
    </source>
</evidence>
<dbReference type="SUPFAM" id="SSF46689">
    <property type="entry name" value="Homeodomain-like"/>
    <property type="match status" value="1"/>
</dbReference>
<evidence type="ECO:0000256" key="4">
    <source>
        <dbReference type="PROSITE-ProRule" id="PRU00335"/>
    </source>
</evidence>
<feature type="region of interest" description="Disordered" evidence="5">
    <location>
        <begin position="1"/>
        <end position="21"/>
    </location>
</feature>
<feature type="DNA-binding region" description="H-T-H motif" evidence="4">
    <location>
        <begin position="47"/>
        <end position="66"/>
    </location>
</feature>
<sequence length="202" mass="21647">MAEVRTKSGEPAKTAETKRPKRADALRNIEAIIDAATRMLAVDADASLNDIAKGAGVGRITLYGHFDSRAALLRAVADRAIAQSDRQLATLDLEGDPRAALARLLEASWELTHRYGALVIAASQALSPEQLQRVHDEPAARVRALLERGRAAGAFRDDTPIEWQVTVIQAILHGASTAVYRGEIAAEDAPGLVRDTALAALR</sequence>
<reference evidence="7 8" key="1">
    <citation type="journal article" date="2021" name="MBio">
        <title>Poor Competitiveness of Bradyrhizobium in Pigeon Pea Root Colonization in Indian Soils.</title>
        <authorList>
            <person name="Chalasani D."/>
            <person name="Basu A."/>
            <person name="Pullabhotla S.V.S.R.N."/>
            <person name="Jorrin B."/>
            <person name="Neal A.L."/>
            <person name="Poole P.S."/>
            <person name="Podile A.R."/>
            <person name="Tkacz A."/>
        </authorList>
    </citation>
    <scope>NUCLEOTIDE SEQUENCE [LARGE SCALE GENOMIC DNA]</scope>
    <source>
        <strain evidence="7 8">HU14</strain>
    </source>
</reference>
<evidence type="ECO:0000313" key="7">
    <source>
        <dbReference type="EMBL" id="MBW9094924.1"/>
    </source>
</evidence>
<evidence type="ECO:0000313" key="8">
    <source>
        <dbReference type="Proteomes" id="UP001196843"/>
    </source>
</evidence>
<dbReference type="InterPro" id="IPR001647">
    <property type="entry name" value="HTH_TetR"/>
</dbReference>
<dbReference type="InterPro" id="IPR050109">
    <property type="entry name" value="HTH-type_TetR-like_transc_reg"/>
</dbReference>
<keyword evidence="3" id="KW-0804">Transcription</keyword>
<name>A0ABS7HPN2_9MICO</name>
<keyword evidence="8" id="KW-1185">Reference proteome</keyword>
<comment type="caution">
    <text evidence="7">The sequence shown here is derived from an EMBL/GenBank/DDBJ whole genome shotgun (WGS) entry which is preliminary data.</text>
</comment>